<dbReference type="AlphaFoldDB" id="A0A1M7SIK6"/>
<dbReference type="Proteomes" id="UP000184010">
    <property type="component" value="Unassembled WGS sequence"/>
</dbReference>
<keyword evidence="2" id="KW-1185">Reference proteome</keyword>
<dbReference type="RefSeq" id="WP_072771472.1">
    <property type="nucleotide sequence ID" value="NZ_FRDN01000004.1"/>
</dbReference>
<gene>
    <name evidence="1" type="ORF">SAMN02745215_00914</name>
</gene>
<dbReference type="STRING" id="1121395.SAMN02745215_00914"/>
<name>A0A1M7SIK6_9FIRM</name>
<proteinExistence type="predicted"/>
<accession>A0A1M7SIK6</accession>
<evidence type="ECO:0000313" key="2">
    <source>
        <dbReference type="Proteomes" id="UP000184010"/>
    </source>
</evidence>
<dbReference type="EMBL" id="FRDN01000004">
    <property type="protein sequence ID" value="SHN58321.1"/>
    <property type="molecule type" value="Genomic_DNA"/>
</dbReference>
<protein>
    <submittedName>
        <fullName evidence="1">Uncharacterized protein</fullName>
    </submittedName>
</protein>
<reference evidence="2" key="1">
    <citation type="submission" date="2016-12" db="EMBL/GenBank/DDBJ databases">
        <authorList>
            <person name="Varghese N."/>
            <person name="Submissions S."/>
        </authorList>
    </citation>
    <scope>NUCLEOTIDE SEQUENCE [LARGE SCALE GENOMIC DNA]</scope>
    <source>
        <strain evidence="2">DSM 11544</strain>
    </source>
</reference>
<organism evidence="1 2">
    <name type="scientific">Desulfitobacterium chlororespirans DSM 11544</name>
    <dbReference type="NCBI Taxonomy" id="1121395"/>
    <lineage>
        <taxon>Bacteria</taxon>
        <taxon>Bacillati</taxon>
        <taxon>Bacillota</taxon>
        <taxon>Clostridia</taxon>
        <taxon>Eubacteriales</taxon>
        <taxon>Desulfitobacteriaceae</taxon>
        <taxon>Desulfitobacterium</taxon>
    </lineage>
</organism>
<evidence type="ECO:0000313" key="1">
    <source>
        <dbReference type="EMBL" id="SHN58321.1"/>
    </source>
</evidence>
<sequence>MTKQEFLALDGKAQLKYLNEEAAKGLSFNEISAELKMTKKEFEKFGLYYVKDKFMLKPMRGYQTTVRSGNEEKS</sequence>